<feature type="compositionally biased region" description="Basic and acidic residues" evidence="6">
    <location>
        <begin position="47"/>
        <end position="57"/>
    </location>
</feature>
<keyword evidence="5" id="KW-0539">Nucleus</keyword>
<dbReference type="CDD" id="cd09487">
    <property type="entry name" value="SAM_superfamily"/>
    <property type="match status" value="1"/>
</dbReference>
<feature type="domain" description="SAM" evidence="7">
    <location>
        <begin position="381"/>
        <end position="440"/>
    </location>
</feature>
<organism evidence="8">
    <name type="scientific">Prunus dulcis</name>
    <name type="common">Almond</name>
    <name type="synonym">Amygdalus dulcis</name>
    <dbReference type="NCBI Taxonomy" id="3755"/>
    <lineage>
        <taxon>Eukaryota</taxon>
        <taxon>Viridiplantae</taxon>
        <taxon>Streptophyta</taxon>
        <taxon>Embryophyta</taxon>
        <taxon>Tracheophyta</taxon>
        <taxon>Spermatophyta</taxon>
        <taxon>Magnoliopsida</taxon>
        <taxon>eudicotyledons</taxon>
        <taxon>Gunneridae</taxon>
        <taxon>Pentapetalae</taxon>
        <taxon>rosids</taxon>
        <taxon>fabids</taxon>
        <taxon>Rosales</taxon>
        <taxon>Rosaceae</taxon>
        <taxon>Amygdaloideae</taxon>
        <taxon>Amygdaleae</taxon>
        <taxon>Prunus</taxon>
    </lineage>
</organism>
<feature type="compositionally biased region" description="Basic residues" evidence="6">
    <location>
        <begin position="71"/>
        <end position="91"/>
    </location>
</feature>
<dbReference type="SMART" id="SM00454">
    <property type="entry name" value="SAM"/>
    <property type="match status" value="1"/>
</dbReference>
<protein>
    <submittedName>
        <fullName evidence="8">Sterile alpha motif domain-containing protein</fullName>
    </submittedName>
</protein>
<dbReference type="Pfam" id="PF07522">
    <property type="entry name" value="DRMBL"/>
    <property type="match status" value="1"/>
</dbReference>
<dbReference type="Gene3D" id="3.60.15.10">
    <property type="entry name" value="Ribonuclease Z/Hydroxyacylglutathione hydrolase-like"/>
    <property type="match status" value="1"/>
</dbReference>
<evidence type="ECO:0000256" key="2">
    <source>
        <dbReference type="ARBA" id="ARBA00010304"/>
    </source>
</evidence>
<dbReference type="GO" id="GO:0005634">
    <property type="term" value="C:nucleus"/>
    <property type="evidence" value="ECO:0007669"/>
    <property type="project" value="UniProtKB-SubCell"/>
</dbReference>
<dbReference type="CDD" id="cd16273">
    <property type="entry name" value="SNM1A-1C-like_MBL-fold"/>
    <property type="match status" value="1"/>
</dbReference>
<evidence type="ECO:0000256" key="3">
    <source>
        <dbReference type="ARBA" id="ARBA00022763"/>
    </source>
</evidence>
<dbReference type="InterPro" id="IPR001660">
    <property type="entry name" value="SAM"/>
</dbReference>
<feature type="region of interest" description="Disordered" evidence="6">
    <location>
        <begin position="441"/>
        <end position="470"/>
    </location>
</feature>
<feature type="compositionally biased region" description="Basic and acidic residues" evidence="6">
    <location>
        <begin position="121"/>
        <end position="135"/>
    </location>
</feature>
<feature type="compositionally biased region" description="Polar residues" evidence="6">
    <location>
        <begin position="138"/>
        <end position="147"/>
    </location>
</feature>
<dbReference type="GO" id="GO:0003684">
    <property type="term" value="F:damaged DNA binding"/>
    <property type="evidence" value="ECO:0007669"/>
    <property type="project" value="TreeGrafter"/>
</dbReference>
<sequence>MELEKTDLEELGSCFGGQWPRTGRGRSSKLRRECHFPHKVLDQRWSRGRRFGPETRRIGSASEPNGELRSLGRRSPHTISRPRHSKKKKVVIGKSEANKDLRVGLSQFSVLQRTRQFLRSESSDNKRRLKGEEKPNMASKSKPFSSTRFNSIVEDDDDFQIPLTQTATAPKPSKKLKHSKPFISSKENIPPNFFSNQDSILVQTQGFKSTPIEDFSLDSIPASFDYGSLDGDNVACSSACVDEVKEKEKEKEKGSLKSKGGYHCNSIESKLIKPRADCSLDSGNGNSPNEDFEELDVLLKLCDQAEEGESVGVSGMEEGYGIVEDENGGLVQCPLCGVDISDLSDEERQVHSNECLDKVEIEAQDASIPEEDQREPQVSGQVLQWLRSLGLEKYEDAFVREEIDWDTLQWLTEEDLFSIGIAALGPRKKIVHALTQLREGTTSPGIEAQPRKRSASGVETVNDASEEPVDNSKTAANKLITDYFPGFTTARKQVCTTSGEQQRVEKRGSGSGHKGGAAKNHVTTRKLRDIPSWCCIPGTPFRVDAFKYLRRDCSHWFLTHFHMDHYQGLTKSFCHGKIYCSSITAKLVNMKIGIPWNNIKVLPLNRKINIAGIDVTCLDANHCPGSVIILFEPPNSKYDFPKQEAVIQFVIDAIQAETFNPKTLFLIGSYTIGRVHCSNSRFSLIVAFSPTGWTFGKGKKKSPGRRSQQGTIIRYEVPYSEHSSFTELKEFVKLISPADIIPSVNNHGPDSAKAMISLLSSESQA</sequence>
<dbReference type="SUPFAM" id="SSF47769">
    <property type="entry name" value="SAM/Pointed domain"/>
    <property type="match status" value="1"/>
</dbReference>
<name>A0A4Y1QT68_PRUDU</name>
<evidence type="ECO:0000259" key="7">
    <source>
        <dbReference type="PROSITE" id="PS50105"/>
    </source>
</evidence>
<dbReference type="InterPro" id="IPR036866">
    <property type="entry name" value="RibonucZ/Hydroxyglut_hydro"/>
</dbReference>
<feature type="region of interest" description="Disordered" evidence="6">
    <location>
        <begin position="119"/>
        <end position="147"/>
    </location>
</feature>
<dbReference type="Gene3D" id="3.40.50.12650">
    <property type="match status" value="1"/>
</dbReference>
<feature type="region of interest" description="Disordered" evidence="6">
    <location>
        <begin position="1"/>
        <end position="29"/>
    </location>
</feature>
<comment type="similarity">
    <text evidence="2">Belongs to the DNA repair metallo-beta-lactamase (DRMBL) family.</text>
</comment>
<reference evidence="8" key="1">
    <citation type="journal article" date="2019" name="Science">
        <title>Mutation of a bHLH transcription factor allowed almond domestication.</title>
        <authorList>
            <person name="Sanchez-Perez R."/>
            <person name="Pavan S."/>
            <person name="Mazzeo R."/>
            <person name="Moldovan C."/>
            <person name="Aiese Cigliano R."/>
            <person name="Del Cueto J."/>
            <person name="Ricciardi F."/>
            <person name="Lotti C."/>
            <person name="Ricciardi L."/>
            <person name="Dicenta F."/>
            <person name="Lopez-Marques R.L."/>
            <person name="Lindberg Moller B."/>
        </authorList>
    </citation>
    <scope>NUCLEOTIDE SEQUENCE</scope>
</reference>
<evidence type="ECO:0000256" key="6">
    <source>
        <dbReference type="SAM" id="MobiDB-lite"/>
    </source>
</evidence>
<keyword evidence="4" id="KW-0234">DNA repair</keyword>
<gene>
    <name evidence="8" type="ORF">Prudu_003473</name>
</gene>
<dbReference type="AlphaFoldDB" id="A0A4Y1QT68"/>
<dbReference type="InterPro" id="IPR013761">
    <property type="entry name" value="SAM/pointed_sf"/>
</dbReference>
<evidence type="ECO:0000256" key="4">
    <source>
        <dbReference type="ARBA" id="ARBA00023204"/>
    </source>
</evidence>
<dbReference type="GO" id="GO:0006303">
    <property type="term" value="P:double-strand break repair via nonhomologous end joining"/>
    <property type="evidence" value="ECO:0007669"/>
    <property type="project" value="TreeGrafter"/>
</dbReference>
<dbReference type="PANTHER" id="PTHR23240:SF6">
    <property type="entry name" value="DNA CROSS-LINK REPAIR 1A PROTEIN"/>
    <property type="match status" value="1"/>
</dbReference>
<keyword evidence="3" id="KW-0227">DNA damage</keyword>
<dbReference type="GO" id="GO:0035312">
    <property type="term" value="F:5'-3' DNA exonuclease activity"/>
    <property type="evidence" value="ECO:0007669"/>
    <property type="project" value="TreeGrafter"/>
</dbReference>
<accession>A0A4Y1QT68</accession>
<dbReference type="Gene3D" id="1.10.150.50">
    <property type="entry name" value="Transcription Factor, Ets-1"/>
    <property type="match status" value="1"/>
</dbReference>
<evidence type="ECO:0000313" key="8">
    <source>
        <dbReference type="EMBL" id="BBG95035.1"/>
    </source>
</evidence>
<dbReference type="PROSITE" id="PS50105">
    <property type="entry name" value="SAM_DOMAIN"/>
    <property type="match status" value="1"/>
</dbReference>
<dbReference type="InterPro" id="IPR011084">
    <property type="entry name" value="DRMBL"/>
</dbReference>
<dbReference type="EMBL" id="AP019297">
    <property type="protein sequence ID" value="BBG95035.1"/>
    <property type="molecule type" value="Genomic_DNA"/>
</dbReference>
<dbReference type="GO" id="GO:0036297">
    <property type="term" value="P:interstrand cross-link repair"/>
    <property type="evidence" value="ECO:0007669"/>
    <property type="project" value="TreeGrafter"/>
</dbReference>
<feature type="region of interest" description="Disordered" evidence="6">
    <location>
        <begin position="495"/>
        <end position="521"/>
    </location>
</feature>
<comment type="subcellular location">
    <subcellularLocation>
        <location evidence="1">Nucleus</location>
    </subcellularLocation>
</comment>
<evidence type="ECO:0000256" key="1">
    <source>
        <dbReference type="ARBA" id="ARBA00004123"/>
    </source>
</evidence>
<feature type="region of interest" description="Disordered" evidence="6">
    <location>
        <begin position="47"/>
        <end position="95"/>
    </location>
</feature>
<evidence type="ECO:0000256" key="5">
    <source>
        <dbReference type="ARBA" id="ARBA00023242"/>
    </source>
</evidence>
<dbReference type="SUPFAM" id="SSF56281">
    <property type="entry name" value="Metallo-hydrolase/oxidoreductase"/>
    <property type="match status" value="1"/>
</dbReference>
<dbReference type="Pfam" id="PF00536">
    <property type="entry name" value="SAM_1"/>
    <property type="match status" value="1"/>
</dbReference>
<proteinExistence type="inferred from homology"/>
<dbReference type="PANTHER" id="PTHR23240">
    <property type="entry name" value="DNA CROSS-LINK REPAIR PROTEIN PSO2/SNM1-RELATED"/>
    <property type="match status" value="1"/>
</dbReference>